<evidence type="ECO:0000313" key="3">
    <source>
        <dbReference type="EMBL" id="GAU38421.1"/>
    </source>
</evidence>
<keyword evidence="1" id="KW-0802">TPR repeat</keyword>
<feature type="compositionally biased region" description="Basic and acidic residues" evidence="2">
    <location>
        <begin position="17"/>
        <end position="38"/>
    </location>
</feature>
<organism evidence="3 4">
    <name type="scientific">Trifolium subterraneum</name>
    <name type="common">Subterranean clover</name>
    <dbReference type="NCBI Taxonomy" id="3900"/>
    <lineage>
        <taxon>Eukaryota</taxon>
        <taxon>Viridiplantae</taxon>
        <taxon>Streptophyta</taxon>
        <taxon>Embryophyta</taxon>
        <taxon>Tracheophyta</taxon>
        <taxon>Spermatophyta</taxon>
        <taxon>Magnoliopsida</taxon>
        <taxon>eudicotyledons</taxon>
        <taxon>Gunneridae</taxon>
        <taxon>Pentapetalae</taxon>
        <taxon>rosids</taxon>
        <taxon>fabids</taxon>
        <taxon>Fabales</taxon>
        <taxon>Fabaceae</taxon>
        <taxon>Papilionoideae</taxon>
        <taxon>50 kb inversion clade</taxon>
        <taxon>NPAAA clade</taxon>
        <taxon>Hologalegina</taxon>
        <taxon>IRL clade</taxon>
        <taxon>Trifolieae</taxon>
        <taxon>Trifolium</taxon>
    </lineage>
</organism>
<dbReference type="SMART" id="SM00028">
    <property type="entry name" value="TPR"/>
    <property type="match status" value="6"/>
</dbReference>
<evidence type="ECO:0000256" key="1">
    <source>
        <dbReference type="PROSITE-ProRule" id="PRU00339"/>
    </source>
</evidence>
<dbReference type="Pfam" id="PF13432">
    <property type="entry name" value="TPR_16"/>
    <property type="match status" value="1"/>
</dbReference>
<dbReference type="PANTHER" id="PTHR46050">
    <property type="entry name" value="TPR REPEAT-CONTAINING THIOREDOXIN"/>
    <property type="match status" value="1"/>
</dbReference>
<feature type="compositionally biased region" description="Basic and acidic residues" evidence="2">
    <location>
        <begin position="1"/>
        <end position="10"/>
    </location>
</feature>
<dbReference type="AlphaFoldDB" id="A0A2Z6N3Y2"/>
<dbReference type="Gene3D" id="1.25.40.10">
    <property type="entry name" value="Tetratricopeptide repeat domain"/>
    <property type="match status" value="1"/>
</dbReference>
<feature type="region of interest" description="Disordered" evidence="2">
    <location>
        <begin position="182"/>
        <end position="220"/>
    </location>
</feature>
<feature type="compositionally biased region" description="Low complexity" evidence="2">
    <location>
        <begin position="84"/>
        <end position="100"/>
    </location>
</feature>
<dbReference type="PANTHER" id="PTHR46050:SF3">
    <property type="entry name" value="TPR REPEAT-CONTAINING THIOREDOXIN TTL1"/>
    <property type="match status" value="1"/>
</dbReference>
<dbReference type="InterPro" id="IPR044534">
    <property type="entry name" value="TTL1-4"/>
</dbReference>
<dbReference type="Gene3D" id="3.40.30.10">
    <property type="entry name" value="Glutaredoxin"/>
    <property type="match status" value="1"/>
</dbReference>
<name>A0A2Z6N3Y2_TRISU</name>
<feature type="compositionally biased region" description="Gly residues" evidence="2">
    <location>
        <begin position="182"/>
        <end position="198"/>
    </location>
</feature>
<dbReference type="InterPro" id="IPR019734">
    <property type="entry name" value="TPR_rpt"/>
</dbReference>
<proteinExistence type="predicted"/>
<evidence type="ECO:0000313" key="4">
    <source>
        <dbReference type="Proteomes" id="UP000242715"/>
    </source>
</evidence>
<dbReference type="InterPro" id="IPR036249">
    <property type="entry name" value="Thioredoxin-like_sf"/>
</dbReference>
<feature type="region of interest" description="Disordered" evidence="2">
    <location>
        <begin position="1"/>
        <end position="148"/>
    </location>
</feature>
<dbReference type="InterPro" id="IPR011990">
    <property type="entry name" value="TPR-like_helical_dom_sf"/>
</dbReference>
<sequence>MSHSPEKPEPEPELESFSDRFRETVSLEVNKPDFRELDLGSPVSPLRTRGGPSVSSSSGSSGSFSGRNGSNSNPVSKRSDSAPNNNNSNSGELSGSSENSPTAERSGGNVRGSKPGHSRSNSGSGLTPLTHSGQTVNSPPLNVLPTGNICPSGRILKTGMMTPNRSSRSDVLGSGTGNYGHGSIMRGGGGGGGAGVVTGKGESNSLRSSIGGDLGKRGVQGMDPEELKKAGNEHYKKGHFSDALSLYDRAILLSPTSASYRSNRAAALTGLGRLAEAVRECQEAVRLDPKYSRAHHRLASLYIRLGQVENARKHLCQPGLTPDPAEMQKLKMVEKHINKCADVRRVGDWKSVIRELDAAIAAGADSSPQLFMCRAEAQLKLHQIDDAESVLSHVPKSEPRANNISSQARFFGMLSEAYSYFVRAQIEMALGRFENAVTAAEKASQIDSRNVEVSVLLNNVRMVARARVRGNDLFKSERFTEACSAYGEGLRLDTSNSVLYCNRAACWFKLGQWEKSIEDSNQALRIQPNYTKALLRRATSYSKLERWEEAVKDYEVLRKELPNDNAVAEALFHAHVALKKSRGEEVSNLKFGGEVEVVSGLEQFRTAISLPGVSVVHFEVASNSQCKQISPFVDIQENPTVATAENVRIVPTFKIYKNGSRVKEIICPSRDMLEHSVRHYSI</sequence>
<feature type="compositionally biased region" description="Low complexity" evidence="2">
    <location>
        <begin position="50"/>
        <end position="73"/>
    </location>
</feature>
<dbReference type="SUPFAM" id="SSF52833">
    <property type="entry name" value="Thioredoxin-like"/>
    <property type="match status" value="1"/>
</dbReference>
<protein>
    <submittedName>
        <fullName evidence="3">Uncharacterized protein</fullName>
    </submittedName>
</protein>
<dbReference type="Pfam" id="PF13181">
    <property type="entry name" value="TPR_8"/>
    <property type="match status" value="2"/>
</dbReference>
<dbReference type="CDD" id="cd02947">
    <property type="entry name" value="TRX_family"/>
    <property type="match status" value="1"/>
</dbReference>
<dbReference type="EMBL" id="DF973714">
    <property type="protein sequence ID" value="GAU38421.1"/>
    <property type="molecule type" value="Genomic_DNA"/>
</dbReference>
<dbReference type="SUPFAM" id="SSF48452">
    <property type="entry name" value="TPR-like"/>
    <property type="match status" value="3"/>
</dbReference>
<feature type="compositionally biased region" description="Polar residues" evidence="2">
    <location>
        <begin position="118"/>
        <end position="140"/>
    </location>
</feature>
<dbReference type="OrthoDB" id="2121326at2759"/>
<dbReference type="Proteomes" id="UP000242715">
    <property type="component" value="Unassembled WGS sequence"/>
</dbReference>
<dbReference type="Pfam" id="PF13174">
    <property type="entry name" value="TPR_6"/>
    <property type="match status" value="1"/>
</dbReference>
<reference evidence="4" key="1">
    <citation type="journal article" date="2017" name="Front. Plant Sci.">
        <title>Climate Clever Clovers: New Paradigm to Reduce the Environmental Footprint of Ruminants by Breeding Low Methanogenic Forages Utilizing Haplotype Variation.</title>
        <authorList>
            <person name="Kaur P."/>
            <person name="Appels R."/>
            <person name="Bayer P.E."/>
            <person name="Keeble-Gagnere G."/>
            <person name="Wang J."/>
            <person name="Hirakawa H."/>
            <person name="Shirasawa K."/>
            <person name="Vercoe P."/>
            <person name="Stefanova K."/>
            <person name="Durmic Z."/>
            <person name="Nichols P."/>
            <person name="Revell C."/>
            <person name="Isobe S.N."/>
            <person name="Edwards D."/>
            <person name="Erskine W."/>
        </authorList>
    </citation>
    <scope>NUCLEOTIDE SEQUENCE [LARGE SCALE GENOMIC DNA]</scope>
    <source>
        <strain evidence="4">cv. Daliak</strain>
    </source>
</reference>
<feature type="repeat" description="TPR" evidence="1">
    <location>
        <begin position="497"/>
        <end position="530"/>
    </location>
</feature>
<accession>A0A2Z6N3Y2</accession>
<keyword evidence="4" id="KW-1185">Reference proteome</keyword>
<dbReference type="PROSITE" id="PS50005">
    <property type="entry name" value="TPR"/>
    <property type="match status" value="2"/>
</dbReference>
<feature type="repeat" description="TPR" evidence="1">
    <location>
        <begin position="224"/>
        <end position="257"/>
    </location>
</feature>
<dbReference type="GO" id="GO:0005737">
    <property type="term" value="C:cytoplasm"/>
    <property type="evidence" value="ECO:0007669"/>
    <property type="project" value="TreeGrafter"/>
</dbReference>
<evidence type="ECO:0000256" key="2">
    <source>
        <dbReference type="SAM" id="MobiDB-lite"/>
    </source>
</evidence>
<gene>
    <name evidence="3" type="ORF">TSUD_52460</name>
</gene>